<evidence type="ECO:0000256" key="5">
    <source>
        <dbReference type="ARBA" id="ARBA00022679"/>
    </source>
</evidence>
<dbReference type="InterPro" id="IPR029460">
    <property type="entry name" value="DNAPol_HHH"/>
</dbReference>
<dbReference type="NCBIfam" id="NF005298">
    <property type="entry name" value="PRK06826.1"/>
    <property type="match status" value="1"/>
</dbReference>
<dbReference type="Gene3D" id="1.10.150.870">
    <property type="match status" value="1"/>
</dbReference>
<dbReference type="CDD" id="cd04485">
    <property type="entry name" value="DnaE_OBF"/>
    <property type="match status" value="1"/>
</dbReference>
<evidence type="ECO:0000256" key="8">
    <source>
        <dbReference type="ARBA" id="ARBA00022932"/>
    </source>
</evidence>
<comment type="caution">
    <text evidence="12">The sequence shown here is derived from an EMBL/GenBank/DDBJ whole genome shotgun (WGS) entry which is preliminary data.</text>
</comment>
<dbReference type="Pfam" id="PF14579">
    <property type="entry name" value="HHH_6"/>
    <property type="match status" value="1"/>
</dbReference>
<dbReference type="Pfam" id="PF02811">
    <property type="entry name" value="PHP"/>
    <property type="match status" value="1"/>
</dbReference>
<dbReference type="Pfam" id="PF17657">
    <property type="entry name" value="DNA_pol3_finger"/>
    <property type="match status" value="1"/>
</dbReference>
<dbReference type="GO" id="GO:0003887">
    <property type="term" value="F:DNA-directed DNA polymerase activity"/>
    <property type="evidence" value="ECO:0007669"/>
    <property type="project" value="UniProtKB-KW"/>
</dbReference>
<evidence type="ECO:0000256" key="6">
    <source>
        <dbReference type="ARBA" id="ARBA00022695"/>
    </source>
</evidence>
<evidence type="ECO:0000256" key="4">
    <source>
        <dbReference type="ARBA" id="ARBA00019114"/>
    </source>
</evidence>
<evidence type="ECO:0000313" key="12">
    <source>
        <dbReference type="EMBL" id="KGG80704.1"/>
    </source>
</evidence>
<protein>
    <recommendedName>
        <fullName evidence="4">DNA polymerase III subunit alpha</fullName>
        <ecNumber evidence="3">2.7.7.7</ecNumber>
    </recommendedName>
</protein>
<evidence type="ECO:0000256" key="10">
    <source>
        <dbReference type="ARBA" id="ARBA00049244"/>
    </source>
</evidence>
<dbReference type="InterPro" id="IPR003141">
    <property type="entry name" value="Pol/His_phosphatase_N"/>
</dbReference>
<evidence type="ECO:0000256" key="1">
    <source>
        <dbReference type="ARBA" id="ARBA00004496"/>
    </source>
</evidence>
<dbReference type="Gene3D" id="3.20.20.140">
    <property type="entry name" value="Metal-dependent hydrolases"/>
    <property type="match status" value="1"/>
</dbReference>
<dbReference type="GO" id="GO:0008408">
    <property type="term" value="F:3'-5' exonuclease activity"/>
    <property type="evidence" value="ECO:0007669"/>
    <property type="project" value="InterPro"/>
</dbReference>
<comment type="catalytic activity">
    <reaction evidence="10">
        <text>DNA(n) + a 2'-deoxyribonucleoside 5'-triphosphate = DNA(n+1) + diphosphate</text>
        <dbReference type="Rhea" id="RHEA:22508"/>
        <dbReference type="Rhea" id="RHEA-COMP:17339"/>
        <dbReference type="Rhea" id="RHEA-COMP:17340"/>
        <dbReference type="ChEBI" id="CHEBI:33019"/>
        <dbReference type="ChEBI" id="CHEBI:61560"/>
        <dbReference type="ChEBI" id="CHEBI:173112"/>
        <dbReference type="EC" id="2.7.7.7"/>
    </reaction>
</comment>
<dbReference type="Gene3D" id="2.40.50.140">
    <property type="entry name" value="Nucleic acid-binding proteins"/>
    <property type="match status" value="1"/>
</dbReference>
<dbReference type="InterPro" id="IPR012340">
    <property type="entry name" value="NA-bd_OB-fold"/>
</dbReference>
<dbReference type="Pfam" id="PF07733">
    <property type="entry name" value="DNA_pol3_alpha"/>
    <property type="match status" value="1"/>
</dbReference>
<keyword evidence="6 12" id="KW-0548">Nucleotidyltransferase</keyword>
<dbReference type="EC" id="2.7.7.7" evidence="3"/>
<organism evidence="12 13">
    <name type="scientific">Caloranaerobacter azorensis H53214</name>
    <dbReference type="NCBI Taxonomy" id="1156417"/>
    <lineage>
        <taxon>Bacteria</taxon>
        <taxon>Bacillati</taxon>
        <taxon>Bacillota</taxon>
        <taxon>Tissierellia</taxon>
        <taxon>Tissierellales</taxon>
        <taxon>Thermohalobacteraceae</taxon>
        <taxon>Caloranaerobacter</taxon>
    </lineage>
</organism>
<reference evidence="12 13" key="1">
    <citation type="submission" date="2013-12" db="EMBL/GenBank/DDBJ databases">
        <title>Draft genome sequence of Caloranaerobacter sp. H53214.</title>
        <authorList>
            <person name="Jiang L.J."/>
            <person name="Shao Z.Z."/>
            <person name="Long M.N."/>
        </authorList>
    </citation>
    <scope>NUCLEOTIDE SEQUENCE [LARGE SCALE GENOMIC DNA]</scope>
    <source>
        <strain evidence="12 13">H53214</strain>
    </source>
</reference>
<accession>A0A096CVX6</accession>
<dbReference type="InterPro" id="IPR004013">
    <property type="entry name" value="PHP_dom"/>
</dbReference>
<dbReference type="InterPro" id="IPR016195">
    <property type="entry name" value="Pol/histidinol_Pase-like"/>
</dbReference>
<dbReference type="InterPro" id="IPR004805">
    <property type="entry name" value="DnaE2/DnaE/PolC"/>
</dbReference>
<sequence length="1161" mass="133030">MENTKKFVHLHVHTEYSLLDGAARISKLMDRVKELGMDSIAITDHGSMFGVVEFYKAALKNGIKPIIGCEVYISRGKYTEKDPNRDKFQYHLVLLAENNEGYSNLIKIVSEGYINGYYYKPRVDSTVLSRYSKGIIALSACLGGEIQYHILNNNYKKAKEVALKYREIFGENNFYLELQDHGMKDQKYVNNELIRLSRETGIQLVVTNDVHYINRNDAKVHDILLCIQTGKTINDKDRMKFPTSEFYLKSPEEMSSLFPNIPEAIENTVKIAQRCNVEFDFNTLHLPKYDVPEGYTNSQYLRKLCYEGLKKRYKVITDEIRERLDYEINIIESMGYVDYFLIVWDFIKFAKDNGIMVGPGRGSAAGSLVSYTLGIIDIDPLKYGLIFERFLNPERVTMPDIDIDFCYERREEVINYVINKYGEDRVAQIVTFGTMAARGAIRDVGRALDMPYGDVDYIAKQIPMELGITIDKALETNNKLFNLYQEDEKVRELIDLARAVEGMPRHTSIHAAGVVISKEPITEYVPLSKNNDSITTQFTMTELEELGLLKMDFLGLRTLTVIRNAIELIKQNYGVEVDFSNSNYDDKKVYEMFSRGETLGVFQFESSGMRQFLKELKPTSFENIIAANSLFRPGPMKQIPKYIENKNNPSKIEYAHPKLEPILGVTYGCMVYQEQVMQIVRDIGGFSMGRSDLVRRAMGKKKMEVMERERQHFIYGKLNENGEVEIPGAIRNGVDEETANKIYDEMIDFAKYAFNKSHSAAYAVLAYQTAWLKCYYPVEFMAALISSVMGNTNSVSLYIQECKRLGIKILPPDVNESYSNFTVNEGKIRFGLAAVKNVGIPAIEAIVRARETGGKFKSFTDFCKRVDLNHVNKRTVESLIKCGAFDSLGVKRAQLLAVYERIIESIHQDKKRNIEGQFSLFESISNSDKEIYTDDLPDIEEFPDKVLLSMEKEMLGIYLSGHPLASYEKELKRISNITTSEIYESLEETENENENFEFLDGKEVVIGGVITSKRNKITKNNNIMAFATLEDLYGSIELIIFPTTYERYSNYINEDSLVIVRGRLSIHEEEEPKIICDSFSPLAKINRERLYLKVSKNKSLSVLNEIKNILSNYTGNVPVYVYLENKNKTIMAERDYWVDVTNDKLIDNLKKLLGQDCVKVC</sequence>
<evidence type="ECO:0000256" key="7">
    <source>
        <dbReference type="ARBA" id="ARBA00022705"/>
    </source>
</evidence>
<dbReference type="STRING" id="1156417.Y919_04845"/>
<dbReference type="CDD" id="cd12113">
    <property type="entry name" value="PHP_PolIIIA_DnaE3"/>
    <property type="match status" value="1"/>
</dbReference>
<dbReference type="Gene3D" id="1.10.10.1600">
    <property type="entry name" value="Bacterial DNA polymerase III alpha subunit, thumb domain"/>
    <property type="match status" value="1"/>
</dbReference>
<name>A0A096CVX6_9FIRM</name>
<dbReference type="AlphaFoldDB" id="A0A096CVX6"/>
<dbReference type="PANTHER" id="PTHR32294">
    <property type="entry name" value="DNA POLYMERASE III SUBUNIT ALPHA"/>
    <property type="match status" value="1"/>
</dbReference>
<dbReference type="InterPro" id="IPR004365">
    <property type="entry name" value="NA-bd_OB_tRNA"/>
</dbReference>
<keyword evidence="8" id="KW-0239">DNA-directed DNA polymerase</keyword>
<dbReference type="NCBIfam" id="NF004226">
    <property type="entry name" value="PRK05673.1"/>
    <property type="match status" value="1"/>
</dbReference>
<dbReference type="SMART" id="SM00481">
    <property type="entry name" value="POLIIIAc"/>
    <property type="match status" value="1"/>
</dbReference>
<dbReference type="InterPro" id="IPR011708">
    <property type="entry name" value="DNA_pol3_alpha_NTPase_dom"/>
</dbReference>
<dbReference type="SUPFAM" id="SSF89550">
    <property type="entry name" value="PHP domain-like"/>
    <property type="match status" value="1"/>
</dbReference>
<feature type="domain" description="Polymerase/histidinol phosphatase N-terminal" evidence="11">
    <location>
        <begin position="8"/>
        <end position="75"/>
    </location>
</feature>
<evidence type="ECO:0000256" key="2">
    <source>
        <dbReference type="ARBA" id="ARBA00009496"/>
    </source>
</evidence>
<dbReference type="PANTHER" id="PTHR32294:SF0">
    <property type="entry name" value="DNA POLYMERASE III SUBUNIT ALPHA"/>
    <property type="match status" value="1"/>
</dbReference>
<comment type="function">
    <text evidence="9">DNA polymerase III is a complex, multichain enzyme responsible for most of the replicative synthesis in bacteria. This DNA polymerase also exhibits 3' to 5' exonuclease activity. The alpha chain is the DNA polymerase.</text>
</comment>
<dbReference type="GO" id="GO:0006260">
    <property type="term" value="P:DNA replication"/>
    <property type="evidence" value="ECO:0007669"/>
    <property type="project" value="UniProtKB-KW"/>
</dbReference>
<gene>
    <name evidence="12" type="primary">dnaE</name>
    <name evidence="12" type="ORF">Y919_04845</name>
</gene>
<dbReference type="Proteomes" id="UP000029622">
    <property type="component" value="Unassembled WGS sequence"/>
</dbReference>
<comment type="similarity">
    <text evidence="2">Belongs to the DNA polymerase type-C family. DnaE subfamily.</text>
</comment>
<keyword evidence="7" id="KW-0235">DNA replication</keyword>
<evidence type="ECO:0000256" key="9">
    <source>
        <dbReference type="ARBA" id="ARBA00025611"/>
    </source>
</evidence>
<dbReference type="NCBIfam" id="TIGR00594">
    <property type="entry name" value="polc"/>
    <property type="match status" value="1"/>
</dbReference>
<dbReference type="GO" id="GO:0005737">
    <property type="term" value="C:cytoplasm"/>
    <property type="evidence" value="ECO:0007669"/>
    <property type="project" value="UniProtKB-SubCell"/>
</dbReference>
<keyword evidence="5 12" id="KW-0808">Transferase</keyword>
<comment type="subcellular location">
    <subcellularLocation>
        <location evidence="1">Cytoplasm</location>
    </subcellularLocation>
</comment>
<dbReference type="InterPro" id="IPR041931">
    <property type="entry name" value="DNA_pol3_alpha_thumb_dom"/>
</dbReference>
<proteinExistence type="inferred from homology"/>
<dbReference type="RefSeq" id="WP_035162928.1">
    <property type="nucleotide sequence ID" value="NZ_AZTB01000017.1"/>
</dbReference>
<dbReference type="Pfam" id="PF01336">
    <property type="entry name" value="tRNA_anti-codon"/>
    <property type="match status" value="1"/>
</dbReference>
<dbReference type="GO" id="GO:0003676">
    <property type="term" value="F:nucleic acid binding"/>
    <property type="evidence" value="ECO:0007669"/>
    <property type="project" value="InterPro"/>
</dbReference>
<dbReference type="InterPro" id="IPR040982">
    <property type="entry name" value="DNA_pol3_finger"/>
</dbReference>
<evidence type="ECO:0000313" key="13">
    <source>
        <dbReference type="Proteomes" id="UP000029622"/>
    </source>
</evidence>
<evidence type="ECO:0000256" key="3">
    <source>
        <dbReference type="ARBA" id="ARBA00012417"/>
    </source>
</evidence>
<evidence type="ECO:0000259" key="11">
    <source>
        <dbReference type="SMART" id="SM00481"/>
    </source>
</evidence>
<dbReference type="EMBL" id="AZTB01000017">
    <property type="protein sequence ID" value="KGG80704.1"/>
    <property type="molecule type" value="Genomic_DNA"/>
</dbReference>